<feature type="transmembrane region" description="Helical" evidence="8">
    <location>
        <begin position="369"/>
        <end position="392"/>
    </location>
</feature>
<keyword evidence="4 8" id="KW-0812">Transmembrane</keyword>
<feature type="transmembrane region" description="Helical" evidence="8">
    <location>
        <begin position="307"/>
        <end position="329"/>
    </location>
</feature>
<dbReference type="PANTHER" id="PTHR42718:SF46">
    <property type="entry name" value="BLR6921 PROTEIN"/>
    <property type="match status" value="1"/>
</dbReference>
<feature type="region of interest" description="Disordered" evidence="7">
    <location>
        <begin position="476"/>
        <end position="499"/>
    </location>
</feature>
<evidence type="ECO:0000256" key="6">
    <source>
        <dbReference type="ARBA" id="ARBA00023136"/>
    </source>
</evidence>
<feature type="domain" description="Major facilitator superfamily (MFS) profile" evidence="9">
    <location>
        <begin position="16"/>
        <end position="474"/>
    </location>
</feature>
<dbReference type="AlphaFoldDB" id="A0A840IK62"/>
<evidence type="ECO:0000256" key="5">
    <source>
        <dbReference type="ARBA" id="ARBA00022989"/>
    </source>
</evidence>
<feature type="transmembrane region" description="Helical" evidence="8">
    <location>
        <begin position="233"/>
        <end position="251"/>
    </location>
</feature>
<dbReference type="GO" id="GO:0022857">
    <property type="term" value="F:transmembrane transporter activity"/>
    <property type="evidence" value="ECO:0007669"/>
    <property type="project" value="InterPro"/>
</dbReference>
<keyword evidence="2" id="KW-0813">Transport</keyword>
<dbReference type="RefSeq" id="WP_183344225.1">
    <property type="nucleotide sequence ID" value="NZ_JACHNU010000006.1"/>
</dbReference>
<name>A0A840IK62_9ACTN</name>
<evidence type="ECO:0000256" key="2">
    <source>
        <dbReference type="ARBA" id="ARBA00022448"/>
    </source>
</evidence>
<feature type="transmembrane region" description="Helical" evidence="8">
    <location>
        <begin position="144"/>
        <end position="167"/>
    </location>
</feature>
<feature type="transmembrane region" description="Helical" evidence="8">
    <location>
        <begin position="204"/>
        <end position="221"/>
    </location>
</feature>
<dbReference type="Pfam" id="PF07690">
    <property type="entry name" value="MFS_1"/>
    <property type="match status" value="1"/>
</dbReference>
<evidence type="ECO:0000256" key="1">
    <source>
        <dbReference type="ARBA" id="ARBA00004651"/>
    </source>
</evidence>
<dbReference type="Gene3D" id="1.20.1720.10">
    <property type="entry name" value="Multidrug resistance protein D"/>
    <property type="match status" value="1"/>
</dbReference>
<keyword evidence="5 8" id="KW-1133">Transmembrane helix</keyword>
<dbReference type="Proteomes" id="UP000585272">
    <property type="component" value="Unassembled WGS sequence"/>
</dbReference>
<dbReference type="PANTHER" id="PTHR42718">
    <property type="entry name" value="MAJOR FACILITATOR SUPERFAMILY MULTIDRUG TRANSPORTER MFSC"/>
    <property type="match status" value="1"/>
</dbReference>
<evidence type="ECO:0000256" key="3">
    <source>
        <dbReference type="ARBA" id="ARBA00022475"/>
    </source>
</evidence>
<feature type="transmembrane region" description="Helical" evidence="8">
    <location>
        <begin position="272"/>
        <end position="295"/>
    </location>
</feature>
<evidence type="ECO:0000256" key="4">
    <source>
        <dbReference type="ARBA" id="ARBA00022692"/>
    </source>
</evidence>
<dbReference type="EMBL" id="JACHNU010000006">
    <property type="protein sequence ID" value="MBB4664318.1"/>
    <property type="molecule type" value="Genomic_DNA"/>
</dbReference>
<feature type="transmembrane region" description="Helical" evidence="8">
    <location>
        <begin position="451"/>
        <end position="470"/>
    </location>
</feature>
<accession>A0A840IK62</accession>
<dbReference type="Gene3D" id="1.20.1250.20">
    <property type="entry name" value="MFS general substrate transporter like domains"/>
    <property type="match status" value="1"/>
</dbReference>
<reference evidence="10 11" key="1">
    <citation type="submission" date="2020-08" db="EMBL/GenBank/DDBJ databases">
        <title>Genomic Encyclopedia of Archaeal and Bacterial Type Strains, Phase II (KMG-II): from individual species to whole genera.</title>
        <authorList>
            <person name="Goeker M."/>
        </authorList>
    </citation>
    <scope>NUCLEOTIDE SEQUENCE [LARGE SCALE GENOMIC DNA]</scope>
    <source>
        <strain evidence="10 11">DSM 23288</strain>
    </source>
</reference>
<protein>
    <submittedName>
        <fullName evidence="10">EmrB/QacA subfamily drug resistance transporter</fullName>
    </submittedName>
</protein>
<evidence type="ECO:0000256" key="7">
    <source>
        <dbReference type="SAM" id="MobiDB-lite"/>
    </source>
</evidence>
<organism evidence="10 11">
    <name type="scientific">Conexibacter arvalis</name>
    <dbReference type="NCBI Taxonomy" id="912552"/>
    <lineage>
        <taxon>Bacteria</taxon>
        <taxon>Bacillati</taxon>
        <taxon>Actinomycetota</taxon>
        <taxon>Thermoleophilia</taxon>
        <taxon>Solirubrobacterales</taxon>
        <taxon>Conexibacteraceae</taxon>
        <taxon>Conexibacter</taxon>
    </lineage>
</organism>
<dbReference type="InterPro" id="IPR036259">
    <property type="entry name" value="MFS_trans_sf"/>
</dbReference>
<dbReference type="InterPro" id="IPR020846">
    <property type="entry name" value="MFS_dom"/>
</dbReference>
<evidence type="ECO:0000313" key="10">
    <source>
        <dbReference type="EMBL" id="MBB4664318.1"/>
    </source>
</evidence>
<comment type="subcellular location">
    <subcellularLocation>
        <location evidence="1">Cell membrane</location>
        <topology evidence="1">Multi-pass membrane protein</topology>
    </subcellularLocation>
</comment>
<dbReference type="CDD" id="cd17321">
    <property type="entry name" value="MFS_MMR_MDR_like"/>
    <property type="match status" value="1"/>
</dbReference>
<feature type="transmembrane region" description="Helical" evidence="8">
    <location>
        <begin position="53"/>
        <end position="70"/>
    </location>
</feature>
<feature type="transmembrane region" description="Helical" evidence="8">
    <location>
        <begin position="82"/>
        <end position="100"/>
    </location>
</feature>
<feature type="transmembrane region" description="Helical" evidence="8">
    <location>
        <begin position="112"/>
        <end position="132"/>
    </location>
</feature>
<sequence length="499" mass="50606">MTAHAHDTGRERRWWILAIVATAQLLVVLDVTIVNIALPSAQRDLGFSDDDRQWVITAYALAFGSLLLLGGRIGDLVGRKRVFVAGLLGFAGASALGGAAQSFELLVAARALQGVSAALLAPAALAFLSTTFTDPEERAKAFGVYGAIAGMGGACGLLLGGALAELLDWRWCMYVALLFAVPAAVGGLTLLGPAAAAARPRLDIPGTLAASAGLFVLVFGVSQAERDGWGDPVTVACLGAAAALLLGFVVLQARAAHPLLPLRIVADRDRGGALLAVAVASAGAFGVFLFLTFYLQTTLAMGPLETGLAFLPMSAVVLVSATTTTVRVLPRTGARPLIPTGMLLAAIGLALLTRIGVETGYVSHILPPLLVIGIGFGMVMAPALATATSGVAAHDSGVASATVSTCQQVGGSIGIALLSTLAASAVSAYASDHGAAPDVLARAAVEGYTTAFWWAAGIFAVGALLCGALLRSDTRPAMPHRAPGADRPAPRPERAGAVA</sequence>
<dbReference type="SUPFAM" id="SSF103473">
    <property type="entry name" value="MFS general substrate transporter"/>
    <property type="match status" value="1"/>
</dbReference>
<evidence type="ECO:0000313" key="11">
    <source>
        <dbReference type="Proteomes" id="UP000585272"/>
    </source>
</evidence>
<comment type="caution">
    <text evidence="10">The sequence shown here is derived from an EMBL/GenBank/DDBJ whole genome shotgun (WGS) entry which is preliminary data.</text>
</comment>
<evidence type="ECO:0000259" key="9">
    <source>
        <dbReference type="PROSITE" id="PS50850"/>
    </source>
</evidence>
<keyword evidence="6 8" id="KW-0472">Membrane</keyword>
<keyword evidence="11" id="KW-1185">Reference proteome</keyword>
<keyword evidence="3" id="KW-1003">Cell membrane</keyword>
<dbReference type="GO" id="GO:0005886">
    <property type="term" value="C:plasma membrane"/>
    <property type="evidence" value="ECO:0007669"/>
    <property type="project" value="UniProtKB-SubCell"/>
</dbReference>
<feature type="transmembrane region" description="Helical" evidence="8">
    <location>
        <begin position="413"/>
        <end position="431"/>
    </location>
</feature>
<feature type="compositionally biased region" description="Basic and acidic residues" evidence="7">
    <location>
        <begin position="488"/>
        <end position="499"/>
    </location>
</feature>
<dbReference type="PROSITE" id="PS50850">
    <property type="entry name" value="MFS"/>
    <property type="match status" value="1"/>
</dbReference>
<evidence type="ECO:0000256" key="8">
    <source>
        <dbReference type="SAM" id="Phobius"/>
    </source>
</evidence>
<feature type="transmembrane region" description="Helical" evidence="8">
    <location>
        <begin position="14"/>
        <end position="38"/>
    </location>
</feature>
<proteinExistence type="predicted"/>
<feature type="transmembrane region" description="Helical" evidence="8">
    <location>
        <begin position="173"/>
        <end position="192"/>
    </location>
</feature>
<feature type="transmembrane region" description="Helical" evidence="8">
    <location>
        <begin position="336"/>
        <end position="357"/>
    </location>
</feature>
<dbReference type="InterPro" id="IPR011701">
    <property type="entry name" value="MFS"/>
</dbReference>
<gene>
    <name evidence="10" type="ORF">BDZ31_003921</name>
</gene>